<feature type="region of interest" description="Disordered" evidence="4">
    <location>
        <begin position="122"/>
        <end position="155"/>
    </location>
</feature>
<dbReference type="PANTHER" id="PTHR33204:SF37">
    <property type="entry name" value="HTH-TYPE TRANSCRIPTIONAL REGULATOR YODB"/>
    <property type="match status" value="1"/>
</dbReference>
<gene>
    <name evidence="6" type="ORF">SSPO_076400</name>
</gene>
<dbReference type="GO" id="GO:0003677">
    <property type="term" value="F:DNA binding"/>
    <property type="evidence" value="ECO:0007669"/>
    <property type="project" value="UniProtKB-KW"/>
</dbReference>
<dbReference type="InterPro" id="IPR002577">
    <property type="entry name" value="HTH_HxlR"/>
</dbReference>
<evidence type="ECO:0000313" key="6">
    <source>
        <dbReference type="EMBL" id="BBJ44922.1"/>
    </source>
</evidence>
<keyword evidence="3" id="KW-0804">Transcription</keyword>
<proteinExistence type="predicted"/>
<dbReference type="Pfam" id="PF01638">
    <property type="entry name" value="HxlR"/>
    <property type="match status" value="1"/>
</dbReference>
<evidence type="ECO:0000256" key="1">
    <source>
        <dbReference type="ARBA" id="ARBA00023015"/>
    </source>
</evidence>
<accession>A0A499UUU8</accession>
<evidence type="ECO:0000313" key="7">
    <source>
        <dbReference type="Proteomes" id="UP000463951"/>
    </source>
</evidence>
<dbReference type="Proteomes" id="UP000463951">
    <property type="component" value="Chromosome"/>
</dbReference>
<keyword evidence="1" id="KW-0805">Transcription regulation</keyword>
<dbReference type="PROSITE" id="PS51118">
    <property type="entry name" value="HTH_HXLR"/>
    <property type="match status" value="1"/>
</dbReference>
<dbReference type="CDD" id="cd00090">
    <property type="entry name" value="HTH_ARSR"/>
    <property type="match status" value="1"/>
</dbReference>
<dbReference type="Gene3D" id="1.10.10.10">
    <property type="entry name" value="Winged helix-like DNA-binding domain superfamily/Winged helix DNA-binding domain"/>
    <property type="match status" value="1"/>
</dbReference>
<dbReference type="EMBL" id="AP019620">
    <property type="protein sequence ID" value="BBJ44922.1"/>
    <property type="molecule type" value="Genomic_DNA"/>
</dbReference>
<keyword evidence="2" id="KW-0238">DNA-binding</keyword>
<name>A0A499UUU8_9ACTN</name>
<evidence type="ECO:0000256" key="3">
    <source>
        <dbReference type="ARBA" id="ARBA00023163"/>
    </source>
</evidence>
<dbReference type="SUPFAM" id="SSF46785">
    <property type="entry name" value="Winged helix' DNA-binding domain"/>
    <property type="match status" value="1"/>
</dbReference>
<reference evidence="6 7" key="1">
    <citation type="journal article" date="2020" name="Int. J. Syst. Evol. Microbiol.">
        <title>Reclassification of Streptomyces castelarensis and Streptomyces sporoclivatus as later heterotypic synonyms of Streptomyces antimycoticus.</title>
        <authorList>
            <person name="Komaki H."/>
            <person name="Tamura T."/>
        </authorList>
    </citation>
    <scope>NUCLEOTIDE SEQUENCE [LARGE SCALE GENOMIC DNA]</scope>
    <source>
        <strain evidence="6 7">NBRC 100767</strain>
    </source>
</reference>
<dbReference type="InterPro" id="IPR011991">
    <property type="entry name" value="ArsR-like_HTH"/>
</dbReference>
<feature type="domain" description="HTH hxlR-type" evidence="5">
    <location>
        <begin position="20"/>
        <end position="118"/>
    </location>
</feature>
<evidence type="ECO:0000259" key="5">
    <source>
        <dbReference type="PROSITE" id="PS51118"/>
    </source>
</evidence>
<protein>
    <recommendedName>
        <fullName evidence="5">HTH hxlR-type domain-containing protein</fullName>
    </recommendedName>
</protein>
<dbReference type="AlphaFoldDB" id="A0A499UUU8"/>
<dbReference type="InterPro" id="IPR036388">
    <property type="entry name" value="WH-like_DNA-bd_sf"/>
</dbReference>
<sequence length="174" mass="18997">MSEPATTSRPLAPEGFIADCRARLGFDLLARTWTAVVIFGLREGPRRPGELREAIGGISPKVLNDTLRRLEDDGLVERRRYAEAPPRVEYALTPLGETLLGPVEALGAWSVEYGEAVLEAQERAEERAEERAARGGGGSSEPSGQRSRCARRRTRTGLHTDWSASCCGTVRPLP</sequence>
<evidence type="ECO:0000256" key="4">
    <source>
        <dbReference type="SAM" id="MobiDB-lite"/>
    </source>
</evidence>
<dbReference type="PANTHER" id="PTHR33204">
    <property type="entry name" value="TRANSCRIPTIONAL REGULATOR, MARR FAMILY"/>
    <property type="match status" value="1"/>
</dbReference>
<feature type="compositionally biased region" description="Basic and acidic residues" evidence="4">
    <location>
        <begin position="122"/>
        <end position="133"/>
    </location>
</feature>
<evidence type="ECO:0000256" key="2">
    <source>
        <dbReference type="ARBA" id="ARBA00023125"/>
    </source>
</evidence>
<organism evidence="6 7">
    <name type="scientific">Streptomyces antimycoticus</name>
    <dbReference type="NCBI Taxonomy" id="68175"/>
    <lineage>
        <taxon>Bacteria</taxon>
        <taxon>Bacillati</taxon>
        <taxon>Actinomycetota</taxon>
        <taxon>Actinomycetes</taxon>
        <taxon>Kitasatosporales</taxon>
        <taxon>Streptomycetaceae</taxon>
        <taxon>Streptomyces</taxon>
        <taxon>Streptomyces violaceusniger group</taxon>
    </lineage>
</organism>
<dbReference type="InterPro" id="IPR036390">
    <property type="entry name" value="WH_DNA-bd_sf"/>
</dbReference>